<reference evidence="1 2" key="1">
    <citation type="submission" date="2018-04" db="EMBL/GenBank/DDBJ databases">
        <title>Genomic Encyclopedia of Type Strains, Phase III (KMG-III): the genomes of soil and plant-associated and newly described type strains.</title>
        <authorList>
            <person name="Whitman W."/>
        </authorList>
    </citation>
    <scope>NUCLEOTIDE SEQUENCE [LARGE SCALE GENOMIC DNA]</scope>
    <source>
        <strain evidence="1 2">MA101b</strain>
    </source>
</reference>
<dbReference type="AlphaFoldDB" id="A0A2T5GJ04"/>
<proteinExistence type="predicted"/>
<gene>
    <name evidence="1" type="ORF">C8J26_3039</name>
</gene>
<name>A0A2T5GJ04_9SPHN</name>
<accession>A0A2T5GJ04</accession>
<keyword evidence="2" id="KW-1185">Reference proteome</keyword>
<dbReference type="Proteomes" id="UP000244189">
    <property type="component" value="Unassembled WGS sequence"/>
</dbReference>
<sequence length="147" mass="15516">MDRAGDEMRPVAGVRPIATMPLKLVLLLSLIAGIAEPAGASTETAHEPPQILAMKPLVVPIVSSDRLDGALRVTFALTAPNEAALARLTQKLPELRAISVGEAIEFSRLHVSTQMPVDAARLRHTLTTALHDSDVASVLITEVSATA</sequence>
<organism evidence="1 2">
    <name type="scientific">Sphingomonas aurantiaca</name>
    <dbReference type="NCBI Taxonomy" id="185949"/>
    <lineage>
        <taxon>Bacteria</taxon>
        <taxon>Pseudomonadati</taxon>
        <taxon>Pseudomonadota</taxon>
        <taxon>Alphaproteobacteria</taxon>
        <taxon>Sphingomonadales</taxon>
        <taxon>Sphingomonadaceae</taxon>
        <taxon>Sphingomonas</taxon>
    </lineage>
</organism>
<evidence type="ECO:0000313" key="2">
    <source>
        <dbReference type="Proteomes" id="UP000244189"/>
    </source>
</evidence>
<comment type="caution">
    <text evidence="1">The sequence shown here is derived from an EMBL/GenBank/DDBJ whole genome shotgun (WGS) entry which is preliminary data.</text>
</comment>
<protein>
    <submittedName>
        <fullName evidence="1">Uncharacterized protein</fullName>
    </submittedName>
</protein>
<evidence type="ECO:0000313" key="1">
    <source>
        <dbReference type="EMBL" id="PTQ59297.1"/>
    </source>
</evidence>
<dbReference type="EMBL" id="QAOG01000005">
    <property type="protein sequence ID" value="PTQ59297.1"/>
    <property type="molecule type" value="Genomic_DNA"/>
</dbReference>